<sequence>SSNRIAFLATTGAFITPDWELREVLLDFSELKGAHTGDNMGNSVYKTLHELEI</sequence>
<feature type="non-terminal residue" evidence="1">
    <location>
        <position position="1"/>
    </location>
</feature>
<feature type="non-terminal residue" evidence="1">
    <location>
        <position position="53"/>
    </location>
</feature>
<proteinExistence type="predicted"/>
<protein>
    <submittedName>
        <fullName evidence="1">Uncharacterized protein</fullName>
    </submittedName>
</protein>
<dbReference type="EMBL" id="MU129200">
    <property type="protein sequence ID" value="KAF9504726.1"/>
    <property type="molecule type" value="Genomic_DNA"/>
</dbReference>
<gene>
    <name evidence="1" type="ORF">BS47DRAFT_1246213</name>
</gene>
<dbReference type="OrthoDB" id="3259198at2759"/>
<keyword evidence="2" id="KW-1185">Reference proteome</keyword>
<comment type="caution">
    <text evidence="1">The sequence shown here is derived from an EMBL/GenBank/DDBJ whole genome shotgun (WGS) entry which is preliminary data.</text>
</comment>
<accession>A0A9P6DHG1</accession>
<evidence type="ECO:0000313" key="2">
    <source>
        <dbReference type="Proteomes" id="UP000886523"/>
    </source>
</evidence>
<name>A0A9P6DHG1_9AGAM</name>
<dbReference type="Proteomes" id="UP000886523">
    <property type="component" value="Unassembled WGS sequence"/>
</dbReference>
<dbReference type="AlphaFoldDB" id="A0A9P6DHG1"/>
<organism evidence="1 2">
    <name type="scientific">Hydnum rufescens UP504</name>
    <dbReference type="NCBI Taxonomy" id="1448309"/>
    <lineage>
        <taxon>Eukaryota</taxon>
        <taxon>Fungi</taxon>
        <taxon>Dikarya</taxon>
        <taxon>Basidiomycota</taxon>
        <taxon>Agaricomycotina</taxon>
        <taxon>Agaricomycetes</taxon>
        <taxon>Cantharellales</taxon>
        <taxon>Hydnaceae</taxon>
        <taxon>Hydnum</taxon>
    </lineage>
</organism>
<reference evidence="1" key="1">
    <citation type="journal article" date="2020" name="Nat. Commun.">
        <title>Large-scale genome sequencing of mycorrhizal fungi provides insights into the early evolution of symbiotic traits.</title>
        <authorList>
            <person name="Miyauchi S."/>
            <person name="Kiss E."/>
            <person name="Kuo A."/>
            <person name="Drula E."/>
            <person name="Kohler A."/>
            <person name="Sanchez-Garcia M."/>
            <person name="Morin E."/>
            <person name="Andreopoulos B."/>
            <person name="Barry K.W."/>
            <person name="Bonito G."/>
            <person name="Buee M."/>
            <person name="Carver A."/>
            <person name="Chen C."/>
            <person name="Cichocki N."/>
            <person name="Clum A."/>
            <person name="Culley D."/>
            <person name="Crous P.W."/>
            <person name="Fauchery L."/>
            <person name="Girlanda M."/>
            <person name="Hayes R.D."/>
            <person name="Keri Z."/>
            <person name="LaButti K."/>
            <person name="Lipzen A."/>
            <person name="Lombard V."/>
            <person name="Magnuson J."/>
            <person name="Maillard F."/>
            <person name="Murat C."/>
            <person name="Nolan M."/>
            <person name="Ohm R.A."/>
            <person name="Pangilinan J."/>
            <person name="Pereira M.F."/>
            <person name="Perotto S."/>
            <person name="Peter M."/>
            <person name="Pfister S."/>
            <person name="Riley R."/>
            <person name="Sitrit Y."/>
            <person name="Stielow J.B."/>
            <person name="Szollosi G."/>
            <person name="Zifcakova L."/>
            <person name="Stursova M."/>
            <person name="Spatafora J.W."/>
            <person name="Tedersoo L."/>
            <person name="Vaario L.M."/>
            <person name="Yamada A."/>
            <person name="Yan M."/>
            <person name="Wang P."/>
            <person name="Xu J."/>
            <person name="Bruns T."/>
            <person name="Baldrian P."/>
            <person name="Vilgalys R."/>
            <person name="Dunand C."/>
            <person name="Henrissat B."/>
            <person name="Grigoriev I.V."/>
            <person name="Hibbett D."/>
            <person name="Nagy L.G."/>
            <person name="Martin F.M."/>
        </authorList>
    </citation>
    <scope>NUCLEOTIDE SEQUENCE</scope>
    <source>
        <strain evidence="1">UP504</strain>
    </source>
</reference>
<evidence type="ECO:0000313" key="1">
    <source>
        <dbReference type="EMBL" id="KAF9504726.1"/>
    </source>
</evidence>